<feature type="region of interest" description="Disordered" evidence="2">
    <location>
        <begin position="170"/>
        <end position="231"/>
    </location>
</feature>
<evidence type="ECO:0000256" key="2">
    <source>
        <dbReference type="SAM" id="MobiDB-lite"/>
    </source>
</evidence>
<evidence type="ECO:0000256" key="1">
    <source>
        <dbReference type="SAM" id="Coils"/>
    </source>
</evidence>
<keyword evidence="1" id="KW-0175">Coiled coil</keyword>
<reference evidence="3 4" key="1">
    <citation type="submission" date="2015-01" db="EMBL/GenBank/DDBJ databases">
        <title>The Genome Sequence of Capronia semiimmersa CBS27337.</title>
        <authorList>
            <consortium name="The Broad Institute Genomics Platform"/>
            <person name="Cuomo C."/>
            <person name="de Hoog S."/>
            <person name="Gorbushina A."/>
            <person name="Stielow B."/>
            <person name="Teixiera M."/>
            <person name="Abouelleil A."/>
            <person name="Chapman S.B."/>
            <person name="Priest M."/>
            <person name="Young S.K."/>
            <person name="Wortman J."/>
            <person name="Nusbaum C."/>
            <person name="Birren B."/>
        </authorList>
    </citation>
    <scope>NUCLEOTIDE SEQUENCE [LARGE SCALE GENOMIC DNA]</scope>
    <source>
        <strain evidence="3 4">CBS 27337</strain>
    </source>
</reference>
<dbReference type="AlphaFoldDB" id="A0A0D2D8A1"/>
<sequence>MAKSNRRRRAFGIVTAPKSENDWSTELELLAYLMHCLKGRPKVDYFKATISDHLSKTVKVTWKRREVDRCIRTLWRHQQAPGYAYCDHQTLYYHGIDVLYFGDHDLRLKDRIQARAQQISWNLLRESGFERATRSQRVSHHLGLDEILNDRGLTASRSRGKVTVEVVVQSAESRGSHSDSDMKVRQPSVGFDQPDATATTPLQRSSSVPDSEDSVPSSALTTASASPETELFDADEEYYSVAATDNFILTSPVPATSHHDEVNASVRTESPENQSFREFHARERHIFELTKQTEFYRQELTAVQKRNEDLQRQVDAIEDVEATTSASDRAALKAQLAQHFAEIQCLRTQLNNKAALQPFTKTDYTYPLGPSKEDVTDAVSSIEADTFNLLVFSETTGSESEVDCEDKSADLSGLWTTVFGDPAMKLSGVTFQAVVRSLTCAALCKWVFEPHLEEPLFANSYRGKVILEHIAGQDGPEVARRLEFAALESMYQSGHYQRKVIPDRAATLARRLFKALSPLMDAQSMRRNTRIKLHTAWRNEVKRLELVFEAALRLKARTMTGDWLYEVVLPASGAIFQEQDMRVEEGDSESGAVQLALALGIRCYKQTSRAPDSNSFCCSSLAPGGCPVWTHKAAVRLVS</sequence>
<protein>
    <submittedName>
        <fullName evidence="3">Uncharacterized protein</fullName>
    </submittedName>
</protein>
<name>A0A0D2D8A1_9EURO</name>
<gene>
    <name evidence="3" type="ORF">PV04_01905</name>
</gene>
<feature type="compositionally biased region" description="Low complexity" evidence="2">
    <location>
        <begin position="205"/>
        <end position="229"/>
    </location>
</feature>
<feature type="coiled-coil region" evidence="1">
    <location>
        <begin position="293"/>
        <end position="349"/>
    </location>
</feature>
<evidence type="ECO:0000313" key="4">
    <source>
        <dbReference type="Proteomes" id="UP000054266"/>
    </source>
</evidence>
<feature type="compositionally biased region" description="Basic and acidic residues" evidence="2">
    <location>
        <begin position="174"/>
        <end position="184"/>
    </location>
</feature>
<dbReference type="Proteomes" id="UP000054266">
    <property type="component" value="Unassembled WGS sequence"/>
</dbReference>
<evidence type="ECO:0000313" key="3">
    <source>
        <dbReference type="EMBL" id="KIW73816.1"/>
    </source>
</evidence>
<accession>A0A0D2D8A1</accession>
<dbReference type="HOGENOM" id="CLU_428254_0_0_1"/>
<keyword evidence="4" id="KW-1185">Reference proteome</keyword>
<proteinExistence type="predicted"/>
<dbReference type="EMBL" id="KN846956">
    <property type="protein sequence ID" value="KIW73816.1"/>
    <property type="molecule type" value="Genomic_DNA"/>
</dbReference>
<organism evidence="3 4">
    <name type="scientific">Phialophora macrospora</name>
    <dbReference type="NCBI Taxonomy" id="1851006"/>
    <lineage>
        <taxon>Eukaryota</taxon>
        <taxon>Fungi</taxon>
        <taxon>Dikarya</taxon>
        <taxon>Ascomycota</taxon>
        <taxon>Pezizomycotina</taxon>
        <taxon>Eurotiomycetes</taxon>
        <taxon>Chaetothyriomycetidae</taxon>
        <taxon>Chaetothyriales</taxon>
        <taxon>Herpotrichiellaceae</taxon>
        <taxon>Phialophora</taxon>
    </lineage>
</organism>